<proteinExistence type="predicted"/>
<dbReference type="EMBL" id="QZAO01000437">
    <property type="protein sequence ID" value="THW68685.1"/>
    <property type="molecule type" value="Genomic_DNA"/>
</dbReference>
<feature type="region of interest" description="Disordered" evidence="1">
    <location>
        <begin position="159"/>
        <end position="199"/>
    </location>
</feature>
<evidence type="ECO:0000313" key="3">
    <source>
        <dbReference type="Proteomes" id="UP000308802"/>
    </source>
</evidence>
<feature type="compositionally biased region" description="Basic and acidic residues" evidence="1">
    <location>
        <begin position="127"/>
        <end position="136"/>
    </location>
</feature>
<dbReference type="AlphaFoldDB" id="A0A4S8ZR04"/>
<feature type="compositionally biased region" description="Basic and acidic residues" evidence="1">
    <location>
        <begin position="162"/>
        <end position="192"/>
    </location>
</feature>
<organism evidence="2 3">
    <name type="scientific">Aureobasidium pullulans</name>
    <name type="common">Black yeast</name>
    <name type="synonym">Pullularia pullulans</name>
    <dbReference type="NCBI Taxonomy" id="5580"/>
    <lineage>
        <taxon>Eukaryota</taxon>
        <taxon>Fungi</taxon>
        <taxon>Dikarya</taxon>
        <taxon>Ascomycota</taxon>
        <taxon>Pezizomycotina</taxon>
        <taxon>Dothideomycetes</taxon>
        <taxon>Dothideomycetidae</taxon>
        <taxon>Dothideales</taxon>
        <taxon>Saccotheciaceae</taxon>
        <taxon>Aureobasidium</taxon>
    </lineage>
</organism>
<evidence type="ECO:0000313" key="2">
    <source>
        <dbReference type="EMBL" id="THW68685.1"/>
    </source>
</evidence>
<gene>
    <name evidence="2" type="ORF">D6D19_08820</name>
</gene>
<protein>
    <submittedName>
        <fullName evidence="2">Uncharacterized protein</fullName>
    </submittedName>
</protein>
<dbReference type="PANTHER" id="PTHR34693">
    <property type="entry name" value="PROTEIN PAR32"/>
    <property type="match status" value="1"/>
</dbReference>
<dbReference type="InterPro" id="IPR022024">
    <property type="entry name" value="DUF3602"/>
</dbReference>
<dbReference type="Pfam" id="PF12223">
    <property type="entry name" value="DUF3602"/>
    <property type="match status" value="1"/>
</dbReference>
<feature type="region of interest" description="Disordered" evidence="1">
    <location>
        <begin position="116"/>
        <end position="146"/>
    </location>
</feature>
<comment type="caution">
    <text evidence="2">The sequence shown here is derived from an EMBL/GenBank/DDBJ whole genome shotgun (WGS) entry which is preliminary data.</text>
</comment>
<dbReference type="InterPro" id="IPR053203">
    <property type="entry name" value="Cisplatin_resist-associated"/>
</dbReference>
<reference evidence="2 3" key="1">
    <citation type="submission" date="2018-10" db="EMBL/GenBank/DDBJ databases">
        <title>Fifty Aureobasidium pullulans genomes reveal a recombining polyextremotolerant generalist.</title>
        <authorList>
            <person name="Gostincar C."/>
            <person name="Turk M."/>
            <person name="Zajc J."/>
            <person name="Gunde-Cimerman N."/>
        </authorList>
    </citation>
    <scope>NUCLEOTIDE SEQUENCE [LARGE SCALE GENOMIC DNA]</scope>
    <source>
        <strain evidence="2 3">EXF-10659</strain>
    </source>
</reference>
<dbReference type="Proteomes" id="UP000308802">
    <property type="component" value="Unassembled WGS sequence"/>
</dbReference>
<dbReference type="PANTHER" id="PTHR34693:SF5">
    <property type="match status" value="1"/>
</dbReference>
<accession>A0A4S8ZR04</accession>
<sequence length="199" mass="21711">MRQASDPLQRPSLPSANLPTYFKFTDTYNMPAFGRGGAGNIEALQATKATKASNATNEKVSADLERNQQDAEDYAGTAHPALHNQEYAHTGRGGAGNYYSPRELIATGKFEGVDTSHVLGDGTPAPKGEKEKEEPTVVRYGRGGMGNFFGVDEEMANKLRKKHEDEARKQEDLKQQIEKGVDGMLSRPEKARLPGGEPF</sequence>
<name>A0A4S8ZR04_AURPU</name>
<evidence type="ECO:0000256" key="1">
    <source>
        <dbReference type="SAM" id="MobiDB-lite"/>
    </source>
</evidence>